<dbReference type="InterPro" id="IPR011712">
    <property type="entry name" value="Sig_transdc_His_kin_sub3_dim/P"/>
</dbReference>
<dbReference type="EMBL" id="JAVIZA010000001">
    <property type="protein sequence ID" value="MDR6168802.1"/>
    <property type="molecule type" value="Genomic_DNA"/>
</dbReference>
<dbReference type="InterPro" id="IPR005467">
    <property type="entry name" value="His_kinase_dom"/>
</dbReference>
<feature type="transmembrane region" description="Helical" evidence="17">
    <location>
        <begin position="60"/>
        <end position="76"/>
    </location>
</feature>
<evidence type="ECO:0000256" key="5">
    <source>
        <dbReference type="ARBA" id="ARBA00017322"/>
    </source>
</evidence>
<comment type="function">
    <text evidence="14">Member of the two-component regulatory system NreB/NreC involved in the control of dissimilatory nitrate/nitrite reduction in response to oxygen. NreB functions as a direct oxygen sensor histidine kinase which is autophosphorylated, in the absence of oxygen, probably at the conserved histidine residue, and transfers its phosphate group probably to a conserved aspartate residue of NreC. NreB/NreC activates the expression of the nitrate (narGHJI) and nitrite (nir) reductase operons, as well as the putative nitrate transporter gene narT.</text>
</comment>
<evidence type="ECO:0000256" key="14">
    <source>
        <dbReference type="ARBA" id="ARBA00024827"/>
    </source>
</evidence>
<evidence type="ECO:0000256" key="13">
    <source>
        <dbReference type="ARBA" id="ARBA00023014"/>
    </source>
</evidence>
<dbReference type="RefSeq" id="WP_088380496.1">
    <property type="nucleotide sequence ID" value="NZ_JAVIZA010000001.1"/>
</dbReference>
<evidence type="ECO:0000256" key="6">
    <source>
        <dbReference type="ARBA" id="ARBA00022485"/>
    </source>
</evidence>
<dbReference type="InterPro" id="IPR004358">
    <property type="entry name" value="Sig_transdc_His_kin-like_C"/>
</dbReference>
<reference evidence="19 20" key="1">
    <citation type="submission" date="2023-08" db="EMBL/GenBank/DDBJ databases">
        <title>Functional and genomic diversity of the sorghum phyllosphere microbiome.</title>
        <authorList>
            <person name="Shade A."/>
        </authorList>
    </citation>
    <scope>NUCLEOTIDE SEQUENCE [LARGE SCALE GENOMIC DNA]</scope>
    <source>
        <strain evidence="19 20">SORGH_AS_0919</strain>
    </source>
</reference>
<keyword evidence="10 19" id="KW-0418">Kinase</keyword>
<evidence type="ECO:0000256" key="11">
    <source>
        <dbReference type="ARBA" id="ARBA00023004"/>
    </source>
</evidence>
<dbReference type="PIRSF" id="PIRSF037434">
    <property type="entry name" value="STHK_ChrS"/>
    <property type="match status" value="1"/>
</dbReference>
<keyword evidence="7" id="KW-0963">Cytoplasm</keyword>
<evidence type="ECO:0000313" key="19">
    <source>
        <dbReference type="EMBL" id="MDR6168802.1"/>
    </source>
</evidence>
<evidence type="ECO:0000256" key="12">
    <source>
        <dbReference type="ARBA" id="ARBA00023012"/>
    </source>
</evidence>
<keyword evidence="20" id="KW-1185">Reference proteome</keyword>
<evidence type="ECO:0000256" key="7">
    <source>
        <dbReference type="ARBA" id="ARBA00022490"/>
    </source>
</evidence>
<dbReference type="Gene3D" id="1.20.5.1930">
    <property type="match status" value="1"/>
</dbReference>
<dbReference type="EC" id="2.7.13.3" evidence="4"/>
<dbReference type="InterPro" id="IPR036890">
    <property type="entry name" value="HATPase_C_sf"/>
</dbReference>
<accession>A0ABU1I4I4</accession>
<dbReference type="GO" id="GO:0016301">
    <property type="term" value="F:kinase activity"/>
    <property type="evidence" value="ECO:0007669"/>
    <property type="project" value="UniProtKB-KW"/>
</dbReference>
<dbReference type="Gene3D" id="3.30.565.10">
    <property type="entry name" value="Histidine kinase-like ATPase, C-terminal domain"/>
    <property type="match status" value="1"/>
</dbReference>
<feature type="coiled-coil region" evidence="16">
    <location>
        <begin position="152"/>
        <end position="186"/>
    </location>
</feature>
<organism evidence="19 20">
    <name type="scientific">Microbacterium paludicola</name>
    <dbReference type="NCBI Taxonomy" id="300019"/>
    <lineage>
        <taxon>Bacteria</taxon>
        <taxon>Bacillati</taxon>
        <taxon>Actinomycetota</taxon>
        <taxon>Actinomycetes</taxon>
        <taxon>Micrococcales</taxon>
        <taxon>Microbacteriaceae</taxon>
        <taxon>Microbacterium</taxon>
    </lineage>
</organism>
<evidence type="ECO:0000259" key="18">
    <source>
        <dbReference type="PROSITE" id="PS50109"/>
    </source>
</evidence>
<keyword evidence="12" id="KW-0902">Two-component regulatory system</keyword>
<evidence type="ECO:0000256" key="3">
    <source>
        <dbReference type="ARBA" id="ARBA00004496"/>
    </source>
</evidence>
<dbReference type="InterPro" id="IPR050482">
    <property type="entry name" value="Sensor_HK_TwoCompSys"/>
</dbReference>
<keyword evidence="11" id="KW-0408">Iron</keyword>
<comment type="subcellular location">
    <subcellularLocation>
        <location evidence="3">Cytoplasm</location>
    </subcellularLocation>
</comment>
<feature type="transmembrane region" description="Helical" evidence="17">
    <location>
        <begin position="105"/>
        <end position="125"/>
    </location>
</feature>
<comment type="caution">
    <text evidence="19">The sequence shown here is derived from an EMBL/GenBank/DDBJ whole genome shotgun (WGS) entry which is preliminary data.</text>
</comment>
<evidence type="ECO:0000256" key="1">
    <source>
        <dbReference type="ARBA" id="ARBA00000085"/>
    </source>
</evidence>
<evidence type="ECO:0000256" key="17">
    <source>
        <dbReference type="SAM" id="Phobius"/>
    </source>
</evidence>
<keyword evidence="17" id="KW-0812">Transmembrane</keyword>
<keyword evidence="17" id="KW-1133">Transmembrane helix</keyword>
<dbReference type="CDD" id="cd16917">
    <property type="entry name" value="HATPase_UhpB-NarQ-NarX-like"/>
    <property type="match status" value="1"/>
</dbReference>
<dbReference type="Proteomes" id="UP001260188">
    <property type="component" value="Unassembled WGS sequence"/>
</dbReference>
<sequence length="400" mass="40987">MISRNWVDVAVGVVLALGVGILAAAGEAERLPWAVAGLVLLLAAYLIARPSAGAEDPRRFAVFLAVVTVSIAAMTFGEVSLATMQVIVYPLVWIFAPLRRDGVVGSLSVGAGMLVGYAGGFGFAPDALLEAAAVAVLSVAFSIAMGWWISAIAAYGTERARLLDELSRAQQQVEALSRDKGAADEREHLAREIHDTLAQTLAGIVMLAEQAGRRSRAGDVDGAAAAVERLEVAARDALGEARAIVARTAAVPGDPVLGAAVERLAERFRADTGLEISVVDTASGVDRETQVVALRCLQEALSNVRKHAAAARVTVTLAGEDDGTLRLVVEDDGRGFDVSSPRTGYGLDGMSDRVALAGGTVEVTAVPGAGTTLSVRLPAPAAAVPSAAAAVPSAGAAVRA</sequence>
<comment type="cofactor">
    <cofactor evidence="2">
        <name>[4Fe-4S] cluster</name>
        <dbReference type="ChEBI" id="CHEBI:49883"/>
    </cofactor>
</comment>
<name>A0ABU1I4I4_9MICO</name>
<gene>
    <name evidence="19" type="ORF">QE367_003006</name>
</gene>
<feature type="transmembrane region" description="Helical" evidence="17">
    <location>
        <begin position="31"/>
        <end position="48"/>
    </location>
</feature>
<evidence type="ECO:0000256" key="15">
    <source>
        <dbReference type="ARBA" id="ARBA00030800"/>
    </source>
</evidence>
<dbReference type="InterPro" id="IPR017205">
    <property type="entry name" value="Sig_transdc_His_kinase_ChrS"/>
</dbReference>
<evidence type="ECO:0000256" key="9">
    <source>
        <dbReference type="ARBA" id="ARBA00022723"/>
    </source>
</evidence>
<keyword evidence="16" id="KW-0175">Coiled coil</keyword>
<comment type="catalytic activity">
    <reaction evidence="1">
        <text>ATP + protein L-histidine = ADP + protein N-phospho-L-histidine.</text>
        <dbReference type="EC" id="2.7.13.3"/>
    </reaction>
</comment>
<dbReference type="Pfam" id="PF02518">
    <property type="entry name" value="HATPase_c"/>
    <property type="match status" value="1"/>
</dbReference>
<keyword evidence="8" id="KW-0808">Transferase</keyword>
<keyword evidence="9" id="KW-0479">Metal-binding</keyword>
<evidence type="ECO:0000256" key="4">
    <source>
        <dbReference type="ARBA" id="ARBA00012438"/>
    </source>
</evidence>
<dbReference type="SMART" id="SM00387">
    <property type="entry name" value="HATPase_c"/>
    <property type="match status" value="1"/>
</dbReference>
<evidence type="ECO:0000256" key="8">
    <source>
        <dbReference type="ARBA" id="ARBA00022679"/>
    </source>
</evidence>
<dbReference type="Pfam" id="PF07730">
    <property type="entry name" value="HisKA_3"/>
    <property type="match status" value="1"/>
</dbReference>
<evidence type="ECO:0000313" key="20">
    <source>
        <dbReference type="Proteomes" id="UP001260188"/>
    </source>
</evidence>
<keyword evidence="6" id="KW-0004">4Fe-4S</keyword>
<feature type="transmembrane region" description="Helical" evidence="17">
    <location>
        <begin position="131"/>
        <end position="155"/>
    </location>
</feature>
<feature type="domain" description="Histidine kinase" evidence="18">
    <location>
        <begin position="188"/>
        <end position="381"/>
    </location>
</feature>
<dbReference type="PRINTS" id="PR00344">
    <property type="entry name" value="BCTRLSENSOR"/>
</dbReference>
<dbReference type="InterPro" id="IPR003594">
    <property type="entry name" value="HATPase_dom"/>
</dbReference>
<dbReference type="PROSITE" id="PS50109">
    <property type="entry name" value="HIS_KIN"/>
    <property type="match status" value="1"/>
</dbReference>
<evidence type="ECO:0000256" key="2">
    <source>
        <dbReference type="ARBA" id="ARBA00001966"/>
    </source>
</evidence>
<feature type="transmembrane region" description="Helical" evidence="17">
    <location>
        <begin position="7"/>
        <end position="25"/>
    </location>
</feature>
<dbReference type="SUPFAM" id="SSF55874">
    <property type="entry name" value="ATPase domain of HSP90 chaperone/DNA topoisomerase II/histidine kinase"/>
    <property type="match status" value="1"/>
</dbReference>
<proteinExistence type="predicted"/>
<dbReference type="PANTHER" id="PTHR24421">
    <property type="entry name" value="NITRATE/NITRITE SENSOR PROTEIN NARX-RELATED"/>
    <property type="match status" value="1"/>
</dbReference>
<protein>
    <recommendedName>
        <fullName evidence="5">Oxygen sensor histidine kinase NreB</fullName>
        <ecNumber evidence="4">2.7.13.3</ecNumber>
    </recommendedName>
    <alternativeName>
        <fullName evidence="15">Nitrogen regulation protein B</fullName>
    </alternativeName>
</protein>
<keyword evidence="13" id="KW-0411">Iron-sulfur</keyword>
<evidence type="ECO:0000256" key="16">
    <source>
        <dbReference type="SAM" id="Coils"/>
    </source>
</evidence>
<keyword evidence="17" id="KW-0472">Membrane</keyword>
<evidence type="ECO:0000256" key="10">
    <source>
        <dbReference type="ARBA" id="ARBA00022777"/>
    </source>
</evidence>